<keyword evidence="7" id="KW-1185">Reference proteome</keyword>
<dbReference type="PANTHER" id="PTHR23150">
    <property type="entry name" value="SULFATASE MODIFYING FACTOR 1, 2"/>
    <property type="match status" value="1"/>
</dbReference>
<evidence type="ECO:0000256" key="3">
    <source>
        <dbReference type="ARBA" id="ARBA00037882"/>
    </source>
</evidence>
<evidence type="ECO:0000259" key="4">
    <source>
        <dbReference type="Pfam" id="PF03781"/>
    </source>
</evidence>
<dbReference type="EMBL" id="SHNO01000001">
    <property type="protein sequence ID" value="MCX2977224.1"/>
    <property type="molecule type" value="Genomic_DNA"/>
</dbReference>
<dbReference type="Pfam" id="PF12867">
    <property type="entry name" value="DinB_2"/>
    <property type="match status" value="1"/>
</dbReference>
<reference evidence="6" key="1">
    <citation type="submission" date="2019-02" db="EMBL/GenBank/DDBJ databases">
        <authorList>
            <person name="Li S.-H."/>
        </authorList>
    </citation>
    <scope>NUCLEOTIDE SEQUENCE</scope>
    <source>
        <strain evidence="6">IMCC11814</strain>
    </source>
</reference>
<dbReference type="Gene3D" id="3.90.1580.10">
    <property type="entry name" value="paralog of FGE (formylglycine-generating enzyme)"/>
    <property type="match status" value="2"/>
</dbReference>
<comment type="pathway">
    <text evidence="3">Amino-acid biosynthesis; ergothioneine biosynthesis.</text>
</comment>
<evidence type="ECO:0000313" key="6">
    <source>
        <dbReference type="EMBL" id="MCX2977224.1"/>
    </source>
</evidence>
<protein>
    <submittedName>
        <fullName evidence="6">Ergothioneine biosynthesis protein EgtB</fullName>
    </submittedName>
</protein>
<dbReference type="RefSeq" id="WP_279248954.1">
    <property type="nucleotide sequence ID" value="NZ_SHNO01000001.1"/>
</dbReference>
<feature type="domain" description="Sulfatase-modifying factor enzyme-like" evidence="4">
    <location>
        <begin position="183"/>
        <end position="331"/>
    </location>
</feature>
<keyword evidence="1" id="KW-0560">Oxidoreductase</keyword>
<dbReference type="Pfam" id="PF03781">
    <property type="entry name" value="FGE-sulfatase"/>
    <property type="match status" value="1"/>
</dbReference>
<dbReference type="Proteomes" id="UP001143304">
    <property type="component" value="Unassembled WGS sequence"/>
</dbReference>
<name>A0ABT3T579_9GAMM</name>
<dbReference type="InterPro" id="IPR005532">
    <property type="entry name" value="SUMF_dom"/>
</dbReference>
<dbReference type="NCBIfam" id="TIGR03440">
    <property type="entry name" value="egtB_TIGR03440"/>
    <property type="match status" value="1"/>
</dbReference>
<organism evidence="6 7">
    <name type="scientific">Candidatus Marimicrobium litorale</name>
    <dbReference type="NCBI Taxonomy" id="2518991"/>
    <lineage>
        <taxon>Bacteria</taxon>
        <taxon>Pseudomonadati</taxon>
        <taxon>Pseudomonadota</taxon>
        <taxon>Gammaproteobacteria</taxon>
        <taxon>Cellvibrionales</taxon>
        <taxon>Halieaceae</taxon>
        <taxon>Marimicrobium</taxon>
    </lineage>
</organism>
<keyword evidence="2" id="KW-0408">Iron</keyword>
<evidence type="ECO:0000313" key="7">
    <source>
        <dbReference type="Proteomes" id="UP001143304"/>
    </source>
</evidence>
<dbReference type="InterPro" id="IPR042095">
    <property type="entry name" value="SUMF_sf"/>
</dbReference>
<proteinExistence type="predicted"/>
<evidence type="ECO:0000256" key="2">
    <source>
        <dbReference type="ARBA" id="ARBA00023004"/>
    </source>
</evidence>
<dbReference type="PANTHER" id="PTHR23150:SF36">
    <property type="entry name" value="HERCYNINE OXYGENASE"/>
    <property type="match status" value="1"/>
</dbReference>
<dbReference type="SUPFAM" id="SSF109854">
    <property type="entry name" value="DinB/YfiT-like putative metalloenzymes"/>
    <property type="match status" value="1"/>
</dbReference>
<evidence type="ECO:0000259" key="5">
    <source>
        <dbReference type="Pfam" id="PF12867"/>
    </source>
</evidence>
<feature type="domain" description="DinB-like" evidence="5">
    <location>
        <begin position="11"/>
        <end position="143"/>
    </location>
</feature>
<dbReference type="InterPro" id="IPR017806">
    <property type="entry name" value="EgtB"/>
</dbReference>
<dbReference type="InterPro" id="IPR024775">
    <property type="entry name" value="DinB-like"/>
</dbReference>
<accession>A0ABT3T579</accession>
<sequence>MASDDISRSFLRIRQQSLAACERLEIEDYGLQAEAFTSPPKWHLAHTSWFFETFLLKPCLEGYEACNPLYEELFNSYYNGVGGQYARSQRGLLSRPTVAEVLSYRQQVDRAIIELLDDDSHPQRDTVLQRCRLGIQHEQQHQELFYTDLKYSLFANPLLPAFAELSAGWRPPIFPAVEQQWRQYEGGLFEAGLPVDAVDFSFDNESPAVRVYLEPFALSNRLVTNGEYQAFVDDGGYKNHQHWLADGWTLAQEERWQRPLYWLDRDDGGWEFTLFGLRRRDPHAPVCHLSGYEADAYASWLGARLPTEFEWECAARKQAFTPLVFDADRLNPQPASGDIPLLQLYDACWQWTGSAYRPYPGFSAGGGAIGEYNGKFMANQWVLKGGSCVSQSGHVRPTYRNFFYPSDRWQFSGLRLARDV</sequence>
<evidence type="ECO:0000256" key="1">
    <source>
        <dbReference type="ARBA" id="ARBA00023002"/>
    </source>
</evidence>
<dbReference type="InterPro" id="IPR016187">
    <property type="entry name" value="CTDL_fold"/>
</dbReference>
<gene>
    <name evidence="6" type="ORF">EYC82_07640</name>
</gene>
<dbReference type="InterPro" id="IPR034660">
    <property type="entry name" value="DinB/YfiT-like"/>
</dbReference>
<comment type="caution">
    <text evidence="6">The sequence shown here is derived from an EMBL/GenBank/DDBJ whole genome shotgun (WGS) entry which is preliminary data.</text>
</comment>
<dbReference type="InterPro" id="IPR051043">
    <property type="entry name" value="Sulfatase_Mod_Factor_Kinase"/>
</dbReference>
<dbReference type="SUPFAM" id="SSF56436">
    <property type="entry name" value="C-type lectin-like"/>
    <property type="match status" value="1"/>
</dbReference>